<proteinExistence type="predicted"/>
<reference evidence="3 4" key="1">
    <citation type="submission" date="2021-02" db="EMBL/GenBank/DDBJ databases">
        <title>Variation within the Batrachochytrium salamandrivorans European outbreak.</title>
        <authorList>
            <person name="Kelly M."/>
            <person name="Pasmans F."/>
            <person name="Shea T.P."/>
            <person name="Munoz J.F."/>
            <person name="Carranza S."/>
            <person name="Cuomo C.A."/>
            <person name="Martel A."/>
        </authorList>
    </citation>
    <scope>NUCLEOTIDE SEQUENCE [LARGE SCALE GENOMIC DNA]</scope>
    <source>
        <strain evidence="3 4">AMFP18/2</strain>
    </source>
</reference>
<sequence length="281" mass="30783">MQFFHLFSLVVVASYAAALPQPAGLSEKYSNSADPNLASGLEARSYQPVLNSYKESATLVSLKRRDDSGSDSSPPSATTPNEAFSSSFSDDSVSSMNLSSTINKVEHGNVNLYKGREKVIQKISGDAGWLMAEYLGKAAYVNVALRKWEQNSVNNIVNLIKSGLGDDEYSKFEPGLTKKLEKYLDAFKKESVGILDNTSNILNNVGSDIDNVQKIHKSADLILRTCISLLWNLTYLLEKSGASKTLEGQLNAVNGSIDYFRTGQRNLHDKIMEKLKAAPSQ</sequence>
<evidence type="ECO:0000256" key="1">
    <source>
        <dbReference type="SAM" id="MobiDB-lite"/>
    </source>
</evidence>
<comment type="caution">
    <text evidence="3">The sequence shown here is derived from an EMBL/GenBank/DDBJ whole genome shotgun (WGS) entry which is preliminary data.</text>
</comment>
<name>A0ABQ8F7S3_9FUNG</name>
<evidence type="ECO:0000313" key="3">
    <source>
        <dbReference type="EMBL" id="KAH6593708.1"/>
    </source>
</evidence>
<dbReference type="EMBL" id="JAFCIX010000347">
    <property type="protein sequence ID" value="KAH6593708.1"/>
    <property type="molecule type" value="Genomic_DNA"/>
</dbReference>
<keyword evidence="2" id="KW-0732">Signal</keyword>
<keyword evidence="4" id="KW-1185">Reference proteome</keyword>
<accession>A0ABQ8F7S3</accession>
<evidence type="ECO:0000313" key="4">
    <source>
        <dbReference type="Proteomes" id="UP001648503"/>
    </source>
</evidence>
<gene>
    <name evidence="3" type="ORF">BASA50_007144</name>
</gene>
<feature type="chain" id="PRO_5045907760" evidence="2">
    <location>
        <begin position="19"/>
        <end position="281"/>
    </location>
</feature>
<organism evidence="3 4">
    <name type="scientific">Batrachochytrium salamandrivorans</name>
    <dbReference type="NCBI Taxonomy" id="1357716"/>
    <lineage>
        <taxon>Eukaryota</taxon>
        <taxon>Fungi</taxon>
        <taxon>Fungi incertae sedis</taxon>
        <taxon>Chytridiomycota</taxon>
        <taxon>Chytridiomycota incertae sedis</taxon>
        <taxon>Chytridiomycetes</taxon>
        <taxon>Rhizophydiales</taxon>
        <taxon>Rhizophydiales incertae sedis</taxon>
        <taxon>Batrachochytrium</taxon>
    </lineage>
</organism>
<dbReference type="Proteomes" id="UP001648503">
    <property type="component" value="Unassembled WGS sequence"/>
</dbReference>
<feature type="region of interest" description="Disordered" evidence="1">
    <location>
        <begin position="63"/>
        <end position="89"/>
    </location>
</feature>
<evidence type="ECO:0000256" key="2">
    <source>
        <dbReference type="SAM" id="SignalP"/>
    </source>
</evidence>
<protein>
    <submittedName>
        <fullName evidence="3">Uncharacterized protein</fullName>
    </submittedName>
</protein>
<feature type="signal peptide" evidence="2">
    <location>
        <begin position="1"/>
        <end position="18"/>
    </location>
</feature>